<accession>A0A518XJY4</accession>
<keyword evidence="1" id="KW-0614">Plasmid</keyword>
<gene>
    <name evidence="1" type="ORF">D8B20_21480</name>
</gene>
<dbReference type="RefSeq" id="WP_145892137.1">
    <property type="nucleotide sequence ID" value="NZ_CP032705.1"/>
</dbReference>
<evidence type="ECO:0000313" key="2">
    <source>
        <dbReference type="Proteomes" id="UP000319411"/>
    </source>
</evidence>
<organism evidence="1 2">
    <name type="scientific">Candidatus Pantoea soli</name>
    <dbReference type="NCBI Taxonomy" id="3098669"/>
    <lineage>
        <taxon>Bacteria</taxon>
        <taxon>Pseudomonadati</taxon>
        <taxon>Pseudomonadota</taxon>
        <taxon>Gammaproteobacteria</taxon>
        <taxon>Enterobacterales</taxon>
        <taxon>Erwiniaceae</taxon>
        <taxon>Pantoea</taxon>
    </lineage>
</organism>
<evidence type="ECO:0000313" key="1">
    <source>
        <dbReference type="EMBL" id="QDY44499.1"/>
    </source>
</evidence>
<geneLocation type="plasmid" evidence="1 2">
    <name>unnamed3</name>
</geneLocation>
<dbReference type="EMBL" id="CP032705">
    <property type="protein sequence ID" value="QDY44499.1"/>
    <property type="molecule type" value="Genomic_DNA"/>
</dbReference>
<dbReference type="AlphaFoldDB" id="A0A518XJY4"/>
<proteinExistence type="predicted"/>
<sequence>MSSKPTHTAFVTQEIDVAGEKKTLWHRVGSVWPHKSGPGMTMMIIPGVAISGKIVIMPVKDDEPPINF</sequence>
<protein>
    <submittedName>
        <fullName evidence="1">Uncharacterized protein</fullName>
    </submittedName>
</protein>
<dbReference type="Proteomes" id="UP000319411">
    <property type="component" value="Plasmid unnamed3"/>
</dbReference>
<dbReference type="KEGG" id="pdis:D8B20_21480"/>
<reference evidence="1 2" key="1">
    <citation type="submission" date="2018-10" db="EMBL/GenBank/DDBJ databases">
        <title>Genome Sequencing of Pantoea dispersa DSM 32899.</title>
        <authorList>
            <person name="Nawrath M."/>
            <person name="Ottenheim C."/>
            <person name="Wilm A."/>
            <person name="Zimmermann W."/>
            <person name="Wu J.C."/>
        </authorList>
    </citation>
    <scope>NUCLEOTIDE SEQUENCE [LARGE SCALE GENOMIC DNA]</scope>
    <source>
        <strain evidence="1 2">DSM 32899</strain>
        <plasmid evidence="1 2">unnamed3</plasmid>
    </source>
</reference>
<name>A0A518XJY4_9GAMM</name>
<keyword evidence="2" id="KW-1185">Reference proteome</keyword>
<dbReference type="OrthoDB" id="7652274at2"/>